<dbReference type="GO" id="GO:0032300">
    <property type="term" value="C:mismatch repair complex"/>
    <property type="evidence" value="ECO:0007669"/>
    <property type="project" value="InterPro"/>
</dbReference>
<dbReference type="Gene3D" id="3.30.565.10">
    <property type="entry name" value="Histidine kinase-like ATPase, C-terminal domain"/>
    <property type="match status" value="1"/>
</dbReference>
<feature type="region of interest" description="Disordered" evidence="2">
    <location>
        <begin position="400"/>
        <end position="502"/>
    </location>
</feature>
<dbReference type="InterPro" id="IPR037198">
    <property type="entry name" value="MutL_C_sf"/>
</dbReference>
<feature type="compositionally biased region" description="Polar residues" evidence="2">
    <location>
        <begin position="493"/>
        <end position="502"/>
    </location>
</feature>
<dbReference type="GO" id="GO:0006298">
    <property type="term" value="P:mismatch repair"/>
    <property type="evidence" value="ECO:0007669"/>
    <property type="project" value="InterPro"/>
</dbReference>
<dbReference type="RefSeq" id="XP_024681754.1">
    <property type="nucleotide sequence ID" value="XM_024823533.1"/>
</dbReference>
<sequence>MKREVEFSPTSVMSSEDSRIEPLPPDVVAKIKSSTSITDLNRAVVELVKNALDANAHTVSVTVDFHRGGCVVEDDGDGIPPAEFESDGGLGKAHHTSKLNSARAVYGRKGLFLAALASLSLLTVTSHHVRHNSTNSVILHHSTPIARLIPAPSSHHLSSSSHGTRVTVNDLFGNMPVRVKSRALALQKPDEFERQWDDLWRLLVSLMLASDHLTKLVVSTAGKERKRMIRSHAGRQETKGDLDIKRITSILTQAGLIESQNSGSWNSVSACVPGISLRAAVSLAPSPTRKVQFISVGIDPVYPRNSTDLLYSEINRLFALSDFGAVEVAPVSSDGNPGPRFTSKAVNKWPMFYIRIDIDDPRELYEDGHEVVPESNQSVQRLIDVLAAMISELLKQRGLRPRAGRQTKGASRFASVESPGAGRSHLAKSVSSHDRSSIGEEALAGQLKLPTFRRPTSTNATSDFATWSRVKSAREPPAGKHELADGWKETDSRPASQYQGRESLSICLETDDSSAGTNLEITENDRSDVDASIPWTDPHTGRTHLINARTGQAVNVRSPYTEFTVDERPRSARTIQTLRAVDRSRPSSAISSTAISSTSHNIWVESLLRRWENPAFSRPERPITAIGDGESHGNTSDKGLIRPFDGSEESCGLEDVGLAKFRGRLSKSHLATANIIAQVDRKFILAKLADGHSSRPILVLIDQHAADERCRIESLFGEMFACGHRQVQTIRIEPITFDIPLMEATLFGKHADFFASWGVGYTVERKSARAAHAVVHSLPTLIAERCRVEPNLVSDLIRGEIWRQEENGRGALAVSDRRAQRSKIYRDELGCETEDSWVERLKSCPQGIIHLLNSRACRTAIMFNDALTAEECESLVGRLSRCVLPFQCAHGRPSMVPILDLREGEELLGKSAECEYEYERENGRRQPDFLEAFRSWQALGEH</sequence>
<dbReference type="STRING" id="1392255.A0A2I1C690"/>
<dbReference type="Pfam" id="PF13589">
    <property type="entry name" value="HATPase_c_3"/>
    <property type="match status" value="1"/>
</dbReference>
<dbReference type="InterPro" id="IPR042121">
    <property type="entry name" value="MutL_C_regsub"/>
</dbReference>
<evidence type="ECO:0000256" key="1">
    <source>
        <dbReference type="ARBA" id="ARBA00006082"/>
    </source>
</evidence>
<name>A0A2I1C690_ASPN1</name>
<dbReference type="PANTHER" id="PTHR10073:SF47">
    <property type="entry name" value="DNA MISMATCH REPAIR PROTEIN MLH3"/>
    <property type="match status" value="1"/>
</dbReference>
<dbReference type="Pfam" id="PF08676">
    <property type="entry name" value="MutL_C"/>
    <property type="match status" value="1"/>
</dbReference>
<evidence type="ECO:0000256" key="2">
    <source>
        <dbReference type="SAM" id="MobiDB-lite"/>
    </source>
</evidence>
<organism evidence="4 5">
    <name type="scientific">Aspergillus novofumigatus (strain IBT 16806)</name>
    <dbReference type="NCBI Taxonomy" id="1392255"/>
    <lineage>
        <taxon>Eukaryota</taxon>
        <taxon>Fungi</taxon>
        <taxon>Dikarya</taxon>
        <taxon>Ascomycota</taxon>
        <taxon>Pezizomycotina</taxon>
        <taxon>Eurotiomycetes</taxon>
        <taxon>Eurotiomycetidae</taxon>
        <taxon>Eurotiales</taxon>
        <taxon>Aspergillaceae</taxon>
        <taxon>Aspergillus</taxon>
        <taxon>Aspergillus subgen. Fumigati</taxon>
    </lineage>
</organism>
<protein>
    <submittedName>
        <fullName evidence="4">Putative DNA mismatch repair protein</fullName>
    </submittedName>
</protein>
<keyword evidence="5" id="KW-1185">Reference proteome</keyword>
<evidence type="ECO:0000259" key="3">
    <source>
        <dbReference type="SMART" id="SM00853"/>
    </source>
</evidence>
<dbReference type="Gene3D" id="3.30.1540.20">
    <property type="entry name" value="MutL, C-terminal domain, dimerisation subdomain"/>
    <property type="match status" value="1"/>
</dbReference>
<dbReference type="SUPFAM" id="SSF55874">
    <property type="entry name" value="ATPase domain of HSP90 chaperone/DNA topoisomerase II/histidine kinase"/>
    <property type="match status" value="1"/>
</dbReference>
<dbReference type="InterPro" id="IPR014790">
    <property type="entry name" value="MutL_C"/>
</dbReference>
<dbReference type="InterPro" id="IPR042120">
    <property type="entry name" value="MutL_C_dimsub"/>
</dbReference>
<comment type="similarity">
    <text evidence="1">Belongs to the DNA mismatch repair MutL/HexB family.</text>
</comment>
<dbReference type="SMART" id="SM00853">
    <property type="entry name" value="MutL_C"/>
    <property type="match status" value="1"/>
</dbReference>
<evidence type="ECO:0000313" key="4">
    <source>
        <dbReference type="EMBL" id="PKX93159.1"/>
    </source>
</evidence>
<dbReference type="EMBL" id="MSZS01000005">
    <property type="protein sequence ID" value="PKX93159.1"/>
    <property type="molecule type" value="Genomic_DNA"/>
</dbReference>
<dbReference type="GO" id="GO:0016887">
    <property type="term" value="F:ATP hydrolysis activity"/>
    <property type="evidence" value="ECO:0007669"/>
    <property type="project" value="InterPro"/>
</dbReference>
<dbReference type="GO" id="GO:0005524">
    <property type="term" value="F:ATP binding"/>
    <property type="evidence" value="ECO:0007669"/>
    <property type="project" value="InterPro"/>
</dbReference>
<feature type="compositionally biased region" description="Basic and acidic residues" evidence="2">
    <location>
        <begin position="472"/>
        <end position="492"/>
    </location>
</feature>
<dbReference type="OrthoDB" id="429932at2759"/>
<dbReference type="OMA" id="NKWPMFY"/>
<comment type="caution">
    <text evidence="4">The sequence shown here is derived from an EMBL/GenBank/DDBJ whole genome shotgun (WGS) entry which is preliminary data.</text>
</comment>
<proteinExistence type="inferred from homology"/>
<dbReference type="FunFam" id="3.30.565.10:FF:000139">
    <property type="entry name" value="DNA mismatch repair protein (Mlh3), putative"/>
    <property type="match status" value="1"/>
</dbReference>
<dbReference type="InterPro" id="IPR038973">
    <property type="entry name" value="MutL/Mlh/Pms-like"/>
</dbReference>
<gene>
    <name evidence="4" type="ORF">P174DRAFT_391873</name>
</gene>
<dbReference type="PANTHER" id="PTHR10073">
    <property type="entry name" value="DNA MISMATCH REPAIR PROTEIN MLH, PMS, MUTL"/>
    <property type="match status" value="1"/>
</dbReference>
<dbReference type="InterPro" id="IPR036890">
    <property type="entry name" value="HATPase_C_sf"/>
</dbReference>
<evidence type="ECO:0000313" key="5">
    <source>
        <dbReference type="Proteomes" id="UP000234474"/>
    </source>
</evidence>
<dbReference type="Proteomes" id="UP000234474">
    <property type="component" value="Unassembled WGS sequence"/>
</dbReference>
<accession>A0A2I1C690</accession>
<dbReference type="GO" id="GO:0140664">
    <property type="term" value="F:ATP-dependent DNA damage sensor activity"/>
    <property type="evidence" value="ECO:0007669"/>
    <property type="project" value="InterPro"/>
</dbReference>
<reference evidence="5" key="1">
    <citation type="journal article" date="2018" name="Proc. Natl. Acad. Sci. U.S.A.">
        <title>Linking secondary metabolites to gene clusters through genome sequencing of six diverse Aspergillus species.</title>
        <authorList>
            <person name="Kaerboelling I."/>
            <person name="Vesth T.C."/>
            <person name="Frisvad J.C."/>
            <person name="Nybo J.L."/>
            <person name="Theobald S."/>
            <person name="Kuo A."/>
            <person name="Bowyer P."/>
            <person name="Matsuda Y."/>
            <person name="Mondo S."/>
            <person name="Lyhne E.K."/>
            <person name="Kogle M.E."/>
            <person name="Clum A."/>
            <person name="Lipzen A."/>
            <person name="Salamov A."/>
            <person name="Ngan C.Y."/>
            <person name="Daum C."/>
            <person name="Chiniquy J."/>
            <person name="Barry K."/>
            <person name="LaButti K."/>
            <person name="Haridas S."/>
            <person name="Simmons B.A."/>
            <person name="Magnuson J.K."/>
            <person name="Mortensen U.H."/>
            <person name="Larsen T.O."/>
            <person name="Grigoriev I.V."/>
            <person name="Baker S.E."/>
            <person name="Andersen M.R."/>
        </authorList>
    </citation>
    <scope>NUCLEOTIDE SEQUENCE [LARGE SCALE GENOMIC DNA]</scope>
    <source>
        <strain evidence="5">IBT 16806</strain>
    </source>
</reference>
<dbReference type="GeneID" id="36530858"/>
<feature type="domain" description="MutL C-terminal dimerisation" evidence="3">
    <location>
        <begin position="675"/>
        <end position="867"/>
    </location>
</feature>
<dbReference type="Gene3D" id="3.30.1370.100">
    <property type="entry name" value="MutL, C-terminal domain, regulatory subdomain"/>
    <property type="match status" value="1"/>
</dbReference>
<dbReference type="AlphaFoldDB" id="A0A2I1C690"/>
<feature type="compositionally biased region" description="Polar residues" evidence="2">
    <location>
        <begin position="454"/>
        <end position="465"/>
    </location>
</feature>
<dbReference type="VEuPathDB" id="FungiDB:P174DRAFT_391873"/>
<dbReference type="SUPFAM" id="SSF118116">
    <property type="entry name" value="DNA mismatch repair protein MutL"/>
    <property type="match status" value="2"/>
</dbReference>